<reference evidence="2 3" key="1">
    <citation type="journal article" date="2018" name="Nat. Ecol. Evol.">
        <title>Pezizomycetes genomes reveal the molecular basis of ectomycorrhizal truffle lifestyle.</title>
        <authorList>
            <person name="Murat C."/>
            <person name="Payen T."/>
            <person name="Noel B."/>
            <person name="Kuo A."/>
            <person name="Morin E."/>
            <person name="Chen J."/>
            <person name="Kohler A."/>
            <person name="Krizsan K."/>
            <person name="Balestrini R."/>
            <person name="Da Silva C."/>
            <person name="Montanini B."/>
            <person name="Hainaut M."/>
            <person name="Levati E."/>
            <person name="Barry K.W."/>
            <person name="Belfiori B."/>
            <person name="Cichocki N."/>
            <person name="Clum A."/>
            <person name="Dockter R.B."/>
            <person name="Fauchery L."/>
            <person name="Guy J."/>
            <person name="Iotti M."/>
            <person name="Le Tacon F."/>
            <person name="Lindquist E.A."/>
            <person name="Lipzen A."/>
            <person name="Malagnac F."/>
            <person name="Mello A."/>
            <person name="Molinier V."/>
            <person name="Miyauchi S."/>
            <person name="Poulain J."/>
            <person name="Riccioni C."/>
            <person name="Rubini A."/>
            <person name="Sitrit Y."/>
            <person name="Splivallo R."/>
            <person name="Traeger S."/>
            <person name="Wang M."/>
            <person name="Zifcakova L."/>
            <person name="Wipf D."/>
            <person name="Zambonelli A."/>
            <person name="Paolocci F."/>
            <person name="Nowrousian M."/>
            <person name="Ottonello S."/>
            <person name="Baldrian P."/>
            <person name="Spatafora J.W."/>
            <person name="Henrissat B."/>
            <person name="Nagy L.G."/>
            <person name="Aury J.M."/>
            <person name="Wincker P."/>
            <person name="Grigoriev I.V."/>
            <person name="Bonfante P."/>
            <person name="Martin F.M."/>
        </authorList>
    </citation>
    <scope>NUCLEOTIDE SEQUENCE [LARGE SCALE GENOMIC DNA]</scope>
    <source>
        <strain evidence="2 3">CCBAS932</strain>
    </source>
</reference>
<dbReference type="InterPro" id="IPR029058">
    <property type="entry name" value="AB_hydrolase_fold"/>
</dbReference>
<dbReference type="AlphaFoldDB" id="A0A3N4K730"/>
<feature type="non-terminal residue" evidence="2">
    <location>
        <position position="940"/>
    </location>
</feature>
<proteinExistence type="predicted"/>
<dbReference type="Pfam" id="PF13424">
    <property type="entry name" value="TPR_12"/>
    <property type="match status" value="1"/>
</dbReference>
<dbReference type="PANTHER" id="PTHR48182:SF3">
    <property type="entry name" value="DUF676 DOMAIN-CONTAINING PROTEIN"/>
    <property type="match status" value="1"/>
</dbReference>
<dbReference type="Pfam" id="PF00931">
    <property type="entry name" value="NB-ARC"/>
    <property type="match status" value="1"/>
</dbReference>
<dbReference type="Proteomes" id="UP000277580">
    <property type="component" value="Unassembled WGS sequence"/>
</dbReference>
<dbReference type="Gene3D" id="3.40.50.300">
    <property type="entry name" value="P-loop containing nucleotide triphosphate hydrolases"/>
    <property type="match status" value="1"/>
</dbReference>
<dbReference type="InParanoid" id="A0A3N4K730"/>
<dbReference type="PANTHER" id="PTHR48182">
    <property type="entry name" value="PROTEIN SERAC1"/>
    <property type="match status" value="1"/>
</dbReference>
<dbReference type="SUPFAM" id="SSF53474">
    <property type="entry name" value="alpha/beta-Hydrolases"/>
    <property type="match status" value="1"/>
</dbReference>
<name>A0A3N4K730_9PEZI</name>
<gene>
    <name evidence="2" type="ORF">P167DRAFT_540832</name>
</gene>
<organism evidence="2 3">
    <name type="scientific">Morchella conica CCBAS932</name>
    <dbReference type="NCBI Taxonomy" id="1392247"/>
    <lineage>
        <taxon>Eukaryota</taxon>
        <taxon>Fungi</taxon>
        <taxon>Dikarya</taxon>
        <taxon>Ascomycota</taxon>
        <taxon>Pezizomycotina</taxon>
        <taxon>Pezizomycetes</taxon>
        <taxon>Pezizales</taxon>
        <taxon>Morchellaceae</taxon>
        <taxon>Morchella</taxon>
    </lineage>
</organism>
<sequence>MTAIFSELSGVHISTQATKCWRITGIPDTWDKNTLLDALQKIESLENLRGCVEQLSLHPEPDGSTKAALLNLNKQPGFFRGIDQFTPKCVSLVGGGSEGNDLYLWVDCNFYGFTPLNTPDGEVLADVIAVSGLGGHAFGSWKDRGTGRMWLMDFLPFDIKGIRVMLYGYDTNLEGSTGGYSVLDHSRVFMEGISHVRSLGNTRNRPMIFIGHSFGGLLVLKTLSRATRGSRIERKIFDSTHALILFGTPHEGFDTSRLEEMVKEKLGERNEMLNLLRYLKPESDFMAVHKDEMAHLLPRIPRIISFYEKRNTPTLKRHPIGIYKRDGEANKMVNENSALLNLPNEHRIPVQLDHSMMVKFANNRDSPYHSVIGHLRQVLKDIPHVIRRTKLKPQRFEYNQLNKNRNAYTHPGPQNIPTNYQIPFELAHQWFQNLRFTGRKNLLEALTSTIATKNPPKRQATVIYGTGGVGKTEIALQYVYKNHSSYTSVFWVNATSLATTNHSFGSILQRIVQHYAMSQSTTSLDYLQIAQSLGIPEGLDSDGKLCADVETVNNAVKRWFCKQENTGWLLVFDNVDDLESFEISFFIPTCNHGTVIMTSRRPECVDLGAGSGIPVEEMEEADGIELLLKCTKINLPTSSEEAMVVAEIAKKLGYLPLAIYQAGAYICAQKLSLRRYLECFETHFDKLFGKKPPNSHVWRYRDDTVFTTWEISFQAIEEENKDAAKLLLLCSFLSNNDIWYDMLCYGLKDSMDEETLDGCRQSLFSYSLASQKGLDECFYIHPLIHRWARKRMSQEQLEEMADSALLLVCRALKSMDERYNKDVRKNYRLQFIKRIIAHIEIVTMHAQDCLDTLHNRLGPKCGTDDFMALVSHLESAHCAVARYKDSERLGVKLLAGRERLLGTDHVDTLTFMNNLAGTYSKQGRLKEAEELYLKSLAGME</sequence>
<dbReference type="Gene3D" id="3.40.50.1820">
    <property type="entry name" value="alpha/beta hydrolase"/>
    <property type="match status" value="1"/>
</dbReference>
<protein>
    <recommendedName>
        <fullName evidence="1">NB-ARC domain-containing protein</fullName>
    </recommendedName>
</protein>
<dbReference type="InterPro" id="IPR002182">
    <property type="entry name" value="NB-ARC"/>
</dbReference>
<dbReference type="Gene3D" id="1.25.40.10">
    <property type="entry name" value="Tetratricopeptide repeat domain"/>
    <property type="match status" value="1"/>
</dbReference>
<evidence type="ECO:0000259" key="1">
    <source>
        <dbReference type="Pfam" id="PF00931"/>
    </source>
</evidence>
<evidence type="ECO:0000313" key="2">
    <source>
        <dbReference type="EMBL" id="RPB06360.1"/>
    </source>
</evidence>
<dbReference type="OrthoDB" id="20872at2759"/>
<dbReference type="GO" id="GO:0043531">
    <property type="term" value="F:ADP binding"/>
    <property type="evidence" value="ECO:0007669"/>
    <property type="project" value="InterPro"/>
</dbReference>
<dbReference type="InterPro" id="IPR027417">
    <property type="entry name" value="P-loop_NTPase"/>
</dbReference>
<keyword evidence="3" id="KW-1185">Reference proteome</keyword>
<dbReference type="InterPro" id="IPR052374">
    <property type="entry name" value="SERAC1"/>
</dbReference>
<feature type="domain" description="NB-ARC" evidence="1">
    <location>
        <begin position="443"/>
        <end position="626"/>
    </location>
</feature>
<dbReference type="SUPFAM" id="SSF52540">
    <property type="entry name" value="P-loop containing nucleoside triphosphate hydrolases"/>
    <property type="match status" value="1"/>
</dbReference>
<accession>A0A3N4K730</accession>
<dbReference type="EMBL" id="ML119411">
    <property type="protein sequence ID" value="RPB06360.1"/>
    <property type="molecule type" value="Genomic_DNA"/>
</dbReference>
<evidence type="ECO:0000313" key="3">
    <source>
        <dbReference type="Proteomes" id="UP000277580"/>
    </source>
</evidence>
<dbReference type="InterPro" id="IPR011990">
    <property type="entry name" value="TPR-like_helical_dom_sf"/>
</dbReference>